<dbReference type="SMART" id="SM00595">
    <property type="entry name" value="MADF"/>
    <property type="match status" value="1"/>
</dbReference>
<dbReference type="HOGENOM" id="CLU_2212657_0_0_1"/>
<dbReference type="PhylomeDB" id="B4H497"/>
<organism evidence="3">
    <name type="scientific">Drosophila persimilis</name>
    <name type="common">Fruit fly</name>
    <dbReference type="NCBI Taxonomy" id="7234"/>
    <lineage>
        <taxon>Eukaryota</taxon>
        <taxon>Metazoa</taxon>
        <taxon>Ecdysozoa</taxon>
        <taxon>Arthropoda</taxon>
        <taxon>Hexapoda</taxon>
        <taxon>Insecta</taxon>
        <taxon>Pterygota</taxon>
        <taxon>Neoptera</taxon>
        <taxon>Endopterygota</taxon>
        <taxon>Diptera</taxon>
        <taxon>Brachycera</taxon>
        <taxon>Muscomorpha</taxon>
        <taxon>Ephydroidea</taxon>
        <taxon>Drosophilidae</taxon>
        <taxon>Drosophila</taxon>
        <taxon>Sophophora</taxon>
    </lineage>
</organism>
<evidence type="ECO:0000259" key="1">
    <source>
        <dbReference type="PROSITE" id="PS51029"/>
    </source>
</evidence>
<dbReference type="PROSITE" id="PS51029">
    <property type="entry name" value="MADF"/>
    <property type="match status" value="1"/>
</dbReference>
<dbReference type="EMBL" id="CH479208">
    <property type="protein sequence ID" value="EDW31212.1"/>
    <property type="molecule type" value="Genomic_DNA"/>
</dbReference>
<evidence type="ECO:0000313" key="2">
    <source>
        <dbReference type="EMBL" id="EDW31212.1"/>
    </source>
</evidence>
<dbReference type="KEGG" id="dpe:6600494"/>
<dbReference type="InterPro" id="IPR006578">
    <property type="entry name" value="MADF-dom"/>
</dbReference>
<dbReference type="AlphaFoldDB" id="B4H497"/>
<dbReference type="Pfam" id="PF10545">
    <property type="entry name" value="MADF_DNA_bdg"/>
    <property type="match status" value="1"/>
</dbReference>
<dbReference type="PANTHER" id="PTHR12243">
    <property type="entry name" value="MADF DOMAIN TRANSCRIPTION FACTOR"/>
    <property type="match status" value="1"/>
</dbReference>
<dbReference type="InterPro" id="IPR039353">
    <property type="entry name" value="TF_Adf1"/>
</dbReference>
<accession>B4H497</accession>
<dbReference type="GO" id="GO:0005634">
    <property type="term" value="C:nucleus"/>
    <property type="evidence" value="ECO:0007669"/>
    <property type="project" value="TreeGrafter"/>
</dbReference>
<gene>
    <name evidence="2" type="primary">Dper\GL20830</name>
    <name evidence="2" type="ORF">Dper_GL20830</name>
</gene>
<evidence type="ECO:0000313" key="3">
    <source>
        <dbReference type="Proteomes" id="UP000008744"/>
    </source>
</evidence>
<sequence length="107" mass="12640">MDMHRLIAEVRRMPALWDSSHPDHANRLETQRLWNNVAEVLGCNVDLCRAKWKNLRCSYRRHTRRQSLSKQQSSPSPVHQWSYAEEMDFLGNLQRTDSSNNEEETGM</sequence>
<dbReference type="GO" id="GO:0006357">
    <property type="term" value="P:regulation of transcription by RNA polymerase II"/>
    <property type="evidence" value="ECO:0007669"/>
    <property type="project" value="TreeGrafter"/>
</dbReference>
<keyword evidence="3" id="KW-1185">Reference proteome</keyword>
<dbReference type="GO" id="GO:0005667">
    <property type="term" value="C:transcription regulator complex"/>
    <property type="evidence" value="ECO:0007669"/>
    <property type="project" value="TreeGrafter"/>
</dbReference>
<dbReference type="Proteomes" id="UP000008744">
    <property type="component" value="Unassembled WGS sequence"/>
</dbReference>
<reference evidence="2 3" key="1">
    <citation type="journal article" date="2007" name="Nature">
        <title>Evolution of genes and genomes on the Drosophila phylogeny.</title>
        <authorList>
            <consortium name="Drosophila 12 Genomes Consortium"/>
            <person name="Clark A.G."/>
            <person name="Eisen M.B."/>
            <person name="Smith D.R."/>
            <person name="Bergman C.M."/>
            <person name="Oliver B."/>
            <person name="Markow T.A."/>
            <person name="Kaufman T.C."/>
            <person name="Kellis M."/>
            <person name="Gelbart W."/>
            <person name="Iyer V.N."/>
            <person name="Pollard D.A."/>
            <person name="Sackton T.B."/>
            <person name="Larracuente A.M."/>
            <person name="Singh N.D."/>
            <person name="Abad J.P."/>
            <person name="Abt D.N."/>
            <person name="Adryan B."/>
            <person name="Aguade M."/>
            <person name="Akashi H."/>
            <person name="Anderson W.W."/>
            <person name="Aquadro C.F."/>
            <person name="Ardell D.H."/>
            <person name="Arguello R."/>
            <person name="Artieri C.G."/>
            <person name="Barbash D.A."/>
            <person name="Barker D."/>
            <person name="Barsanti P."/>
            <person name="Batterham P."/>
            <person name="Batzoglou S."/>
            <person name="Begun D."/>
            <person name="Bhutkar A."/>
            <person name="Blanco E."/>
            <person name="Bosak S.A."/>
            <person name="Bradley R.K."/>
            <person name="Brand A.D."/>
            <person name="Brent M.R."/>
            <person name="Brooks A.N."/>
            <person name="Brown R.H."/>
            <person name="Butlin R.K."/>
            <person name="Caggese C."/>
            <person name="Calvi B.R."/>
            <person name="Bernardo de Carvalho A."/>
            <person name="Caspi A."/>
            <person name="Castrezana S."/>
            <person name="Celniker S.E."/>
            <person name="Chang J.L."/>
            <person name="Chapple C."/>
            <person name="Chatterji S."/>
            <person name="Chinwalla A."/>
            <person name="Civetta A."/>
            <person name="Clifton S.W."/>
            <person name="Comeron J.M."/>
            <person name="Costello J.C."/>
            <person name="Coyne J.A."/>
            <person name="Daub J."/>
            <person name="David R.G."/>
            <person name="Delcher A.L."/>
            <person name="Delehaunty K."/>
            <person name="Do C.B."/>
            <person name="Ebling H."/>
            <person name="Edwards K."/>
            <person name="Eickbush T."/>
            <person name="Evans J.D."/>
            <person name="Filipski A."/>
            <person name="Findeiss S."/>
            <person name="Freyhult E."/>
            <person name="Fulton L."/>
            <person name="Fulton R."/>
            <person name="Garcia A.C."/>
            <person name="Gardiner A."/>
            <person name="Garfield D.A."/>
            <person name="Garvin B.E."/>
            <person name="Gibson G."/>
            <person name="Gilbert D."/>
            <person name="Gnerre S."/>
            <person name="Godfrey J."/>
            <person name="Good R."/>
            <person name="Gotea V."/>
            <person name="Gravely B."/>
            <person name="Greenberg A.J."/>
            <person name="Griffiths-Jones S."/>
            <person name="Gross S."/>
            <person name="Guigo R."/>
            <person name="Gustafson E.A."/>
            <person name="Haerty W."/>
            <person name="Hahn M.W."/>
            <person name="Halligan D.L."/>
            <person name="Halpern A.L."/>
            <person name="Halter G.M."/>
            <person name="Han M.V."/>
            <person name="Heger A."/>
            <person name="Hillier L."/>
            <person name="Hinrichs A.S."/>
            <person name="Holmes I."/>
            <person name="Hoskins R.A."/>
            <person name="Hubisz M.J."/>
            <person name="Hultmark D."/>
            <person name="Huntley M.A."/>
            <person name="Jaffe D.B."/>
            <person name="Jagadeeshan S."/>
            <person name="Jeck W.R."/>
            <person name="Johnson J."/>
            <person name="Jones C.D."/>
            <person name="Jordan W.C."/>
            <person name="Karpen G.H."/>
            <person name="Kataoka E."/>
            <person name="Keightley P.D."/>
            <person name="Kheradpour P."/>
            <person name="Kirkness E.F."/>
            <person name="Koerich L.B."/>
            <person name="Kristiansen K."/>
            <person name="Kudrna D."/>
            <person name="Kulathinal R.J."/>
            <person name="Kumar S."/>
            <person name="Kwok R."/>
            <person name="Lander E."/>
            <person name="Langley C.H."/>
            <person name="Lapoint R."/>
            <person name="Lazzaro B.P."/>
            <person name="Lee S.J."/>
            <person name="Levesque L."/>
            <person name="Li R."/>
            <person name="Lin C.F."/>
            <person name="Lin M.F."/>
            <person name="Lindblad-Toh K."/>
            <person name="Llopart A."/>
            <person name="Long M."/>
            <person name="Low L."/>
            <person name="Lozovsky E."/>
            <person name="Lu J."/>
            <person name="Luo M."/>
            <person name="Machado C.A."/>
            <person name="Makalowski W."/>
            <person name="Marzo M."/>
            <person name="Matsuda M."/>
            <person name="Matzkin L."/>
            <person name="McAllister B."/>
            <person name="McBride C.S."/>
            <person name="McKernan B."/>
            <person name="McKernan K."/>
            <person name="Mendez-Lago M."/>
            <person name="Minx P."/>
            <person name="Mollenhauer M.U."/>
            <person name="Montooth K."/>
            <person name="Mount S.M."/>
            <person name="Mu X."/>
            <person name="Myers E."/>
            <person name="Negre B."/>
            <person name="Newfeld S."/>
            <person name="Nielsen R."/>
            <person name="Noor M.A."/>
            <person name="O'Grady P."/>
            <person name="Pachter L."/>
            <person name="Papaceit M."/>
            <person name="Parisi M.J."/>
            <person name="Parisi M."/>
            <person name="Parts L."/>
            <person name="Pedersen J.S."/>
            <person name="Pesole G."/>
            <person name="Phillippy A.M."/>
            <person name="Ponting C.P."/>
            <person name="Pop M."/>
            <person name="Porcelli D."/>
            <person name="Powell J.R."/>
            <person name="Prohaska S."/>
            <person name="Pruitt K."/>
            <person name="Puig M."/>
            <person name="Quesneville H."/>
            <person name="Ram K.R."/>
            <person name="Rand D."/>
            <person name="Rasmussen M.D."/>
            <person name="Reed L.K."/>
            <person name="Reenan R."/>
            <person name="Reily A."/>
            <person name="Remington K.A."/>
            <person name="Rieger T.T."/>
            <person name="Ritchie M.G."/>
            <person name="Robin C."/>
            <person name="Rogers Y.H."/>
            <person name="Rohde C."/>
            <person name="Rozas J."/>
            <person name="Rubenfield M.J."/>
            <person name="Ruiz A."/>
            <person name="Russo S."/>
            <person name="Salzberg S.L."/>
            <person name="Sanchez-Gracia A."/>
            <person name="Saranga D.J."/>
            <person name="Sato H."/>
            <person name="Schaeffer S.W."/>
            <person name="Schatz M.C."/>
            <person name="Schlenke T."/>
            <person name="Schwartz R."/>
            <person name="Segarra C."/>
            <person name="Singh R.S."/>
            <person name="Sirot L."/>
            <person name="Sirota M."/>
            <person name="Sisneros N.B."/>
            <person name="Smith C.D."/>
            <person name="Smith T.F."/>
            <person name="Spieth J."/>
            <person name="Stage D.E."/>
            <person name="Stark A."/>
            <person name="Stephan W."/>
            <person name="Strausberg R.L."/>
            <person name="Strempel S."/>
            <person name="Sturgill D."/>
            <person name="Sutton G."/>
            <person name="Sutton G.G."/>
            <person name="Tao W."/>
            <person name="Teichmann S."/>
            <person name="Tobari Y.N."/>
            <person name="Tomimura Y."/>
            <person name="Tsolas J.M."/>
            <person name="Valente V.L."/>
            <person name="Venter E."/>
            <person name="Venter J.C."/>
            <person name="Vicario S."/>
            <person name="Vieira F.G."/>
            <person name="Vilella A.J."/>
            <person name="Villasante A."/>
            <person name="Walenz B."/>
            <person name="Wang J."/>
            <person name="Wasserman M."/>
            <person name="Watts T."/>
            <person name="Wilson D."/>
            <person name="Wilson R.K."/>
            <person name="Wing R.A."/>
            <person name="Wolfner M.F."/>
            <person name="Wong A."/>
            <person name="Wong G.K."/>
            <person name="Wu C.I."/>
            <person name="Wu G."/>
            <person name="Yamamoto D."/>
            <person name="Yang H.P."/>
            <person name="Yang S.P."/>
            <person name="Yorke J.A."/>
            <person name="Yoshida K."/>
            <person name="Zdobnov E."/>
            <person name="Zhang P."/>
            <person name="Zhang Y."/>
            <person name="Zimin A.V."/>
            <person name="Baldwin J."/>
            <person name="Abdouelleil A."/>
            <person name="Abdulkadir J."/>
            <person name="Abebe A."/>
            <person name="Abera B."/>
            <person name="Abreu J."/>
            <person name="Acer S.C."/>
            <person name="Aftuck L."/>
            <person name="Alexander A."/>
            <person name="An P."/>
            <person name="Anderson E."/>
            <person name="Anderson S."/>
            <person name="Arachi H."/>
            <person name="Azer M."/>
            <person name="Bachantsang P."/>
            <person name="Barry A."/>
            <person name="Bayul T."/>
            <person name="Berlin A."/>
            <person name="Bessette D."/>
            <person name="Bloom T."/>
            <person name="Blye J."/>
            <person name="Boguslavskiy L."/>
            <person name="Bonnet C."/>
            <person name="Boukhgalter B."/>
            <person name="Bourzgui I."/>
            <person name="Brown A."/>
            <person name="Cahill P."/>
            <person name="Channer S."/>
            <person name="Cheshatsang Y."/>
            <person name="Chuda L."/>
            <person name="Citroen M."/>
            <person name="Collymore A."/>
            <person name="Cooke P."/>
            <person name="Costello M."/>
            <person name="D'Aco K."/>
            <person name="Daza R."/>
            <person name="De Haan G."/>
            <person name="DeGray S."/>
            <person name="DeMaso C."/>
            <person name="Dhargay N."/>
            <person name="Dooley K."/>
            <person name="Dooley E."/>
            <person name="Doricent M."/>
            <person name="Dorje P."/>
            <person name="Dorjee K."/>
            <person name="Dupes A."/>
            <person name="Elong R."/>
            <person name="Falk J."/>
            <person name="Farina A."/>
            <person name="Faro S."/>
            <person name="Ferguson D."/>
            <person name="Fisher S."/>
            <person name="Foley C.D."/>
            <person name="Franke A."/>
            <person name="Friedrich D."/>
            <person name="Gadbois L."/>
            <person name="Gearin G."/>
            <person name="Gearin C.R."/>
            <person name="Giannoukos G."/>
            <person name="Goode T."/>
            <person name="Graham J."/>
            <person name="Grandbois E."/>
            <person name="Grewal S."/>
            <person name="Gyaltsen K."/>
            <person name="Hafez N."/>
            <person name="Hagos B."/>
            <person name="Hall J."/>
            <person name="Henson C."/>
            <person name="Hollinger A."/>
            <person name="Honan T."/>
            <person name="Huard M.D."/>
            <person name="Hughes L."/>
            <person name="Hurhula B."/>
            <person name="Husby M.E."/>
            <person name="Kamat A."/>
            <person name="Kanga B."/>
            <person name="Kashin S."/>
            <person name="Khazanovich D."/>
            <person name="Kisner P."/>
            <person name="Lance K."/>
            <person name="Lara M."/>
            <person name="Lee W."/>
            <person name="Lennon N."/>
            <person name="Letendre F."/>
            <person name="LeVine R."/>
            <person name="Lipovsky A."/>
            <person name="Liu X."/>
            <person name="Liu J."/>
            <person name="Liu S."/>
            <person name="Lokyitsang T."/>
            <person name="Lokyitsang Y."/>
            <person name="Lubonja R."/>
            <person name="Lui A."/>
            <person name="MacDonald P."/>
            <person name="Magnisalis V."/>
            <person name="Maru K."/>
            <person name="Matthews C."/>
            <person name="McCusker W."/>
            <person name="McDonough S."/>
            <person name="Mehta T."/>
            <person name="Meldrim J."/>
            <person name="Meneus L."/>
            <person name="Mihai O."/>
            <person name="Mihalev A."/>
            <person name="Mihova T."/>
            <person name="Mittelman R."/>
            <person name="Mlenga V."/>
            <person name="Montmayeur A."/>
            <person name="Mulrain L."/>
            <person name="Navidi A."/>
            <person name="Naylor J."/>
            <person name="Negash T."/>
            <person name="Nguyen T."/>
            <person name="Nguyen N."/>
            <person name="Nicol R."/>
            <person name="Norbu C."/>
            <person name="Norbu N."/>
            <person name="Novod N."/>
            <person name="O'Neill B."/>
            <person name="Osman S."/>
            <person name="Markiewicz E."/>
            <person name="Oyono O.L."/>
            <person name="Patti C."/>
            <person name="Phunkhang P."/>
            <person name="Pierre F."/>
            <person name="Priest M."/>
            <person name="Raghuraman S."/>
            <person name="Rege F."/>
            <person name="Reyes R."/>
            <person name="Rise C."/>
            <person name="Rogov P."/>
            <person name="Ross K."/>
            <person name="Ryan E."/>
            <person name="Settipalli S."/>
            <person name="Shea T."/>
            <person name="Sherpa N."/>
            <person name="Shi L."/>
            <person name="Shih D."/>
            <person name="Sparrow T."/>
            <person name="Spaulding J."/>
            <person name="Stalker J."/>
            <person name="Stange-Thomann N."/>
            <person name="Stavropoulos S."/>
            <person name="Stone C."/>
            <person name="Strader C."/>
            <person name="Tesfaye S."/>
            <person name="Thomson T."/>
            <person name="Thoulutsang Y."/>
            <person name="Thoulutsang D."/>
            <person name="Topham K."/>
            <person name="Topping I."/>
            <person name="Tsamla T."/>
            <person name="Vassiliev H."/>
            <person name="Vo A."/>
            <person name="Wangchuk T."/>
            <person name="Wangdi T."/>
            <person name="Weiand M."/>
            <person name="Wilkinson J."/>
            <person name="Wilson A."/>
            <person name="Yadav S."/>
            <person name="Young G."/>
            <person name="Yu Q."/>
            <person name="Zembek L."/>
            <person name="Zhong D."/>
            <person name="Zimmer A."/>
            <person name="Zwirko Z."/>
            <person name="Jaffe D.B."/>
            <person name="Alvarez P."/>
            <person name="Brockman W."/>
            <person name="Butler J."/>
            <person name="Chin C."/>
            <person name="Gnerre S."/>
            <person name="Grabherr M."/>
            <person name="Kleber M."/>
            <person name="Mauceli E."/>
            <person name="MacCallum I."/>
        </authorList>
    </citation>
    <scope>NUCLEOTIDE SEQUENCE [LARGE SCALE GENOMIC DNA]</scope>
    <source>
        <strain evidence="3">MSH-3 / Tucson 14011-0111.49</strain>
    </source>
</reference>
<protein>
    <submittedName>
        <fullName evidence="2">GL20830</fullName>
    </submittedName>
</protein>
<proteinExistence type="predicted"/>
<name>B4H497_DROPE</name>
<dbReference type="PANTHER" id="PTHR12243:SF64">
    <property type="entry name" value="DORSAL INTERACTING PROTEIN 3-RELATED"/>
    <property type="match status" value="1"/>
</dbReference>
<feature type="domain" description="MADF" evidence="1">
    <location>
        <begin position="5"/>
        <end position="95"/>
    </location>
</feature>
<dbReference type="eggNOG" id="ENOG502S8A0">
    <property type="taxonomic scope" value="Eukaryota"/>
</dbReference>
<dbReference type="OrthoDB" id="6159213at2759"/>